<dbReference type="PANTHER" id="PTHR47990">
    <property type="entry name" value="2-OXOGLUTARATE (2OG) AND FE(II)-DEPENDENT OXYGENASE SUPERFAMILY PROTEIN-RELATED"/>
    <property type="match status" value="1"/>
</dbReference>
<feature type="domain" description="Fe2OG dioxygenase" evidence="4">
    <location>
        <begin position="157"/>
        <end position="263"/>
    </location>
</feature>
<dbReference type="GO" id="GO:0016491">
    <property type="term" value="F:oxidoreductase activity"/>
    <property type="evidence" value="ECO:0007669"/>
    <property type="project" value="UniProtKB-KW"/>
</dbReference>
<evidence type="ECO:0000256" key="3">
    <source>
        <dbReference type="RuleBase" id="RU003682"/>
    </source>
</evidence>
<dbReference type="EMBL" id="JBJKBG010000008">
    <property type="protein sequence ID" value="KAL3725994.1"/>
    <property type="molecule type" value="Genomic_DNA"/>
</dbReference>
<keyword evidence="3" id="KW-0560">Oxidoreductase</keyword>
<sequence>MAGTKMASKVPVIVFSEECTKPGTSSWAEACKVMAQALEDHGCFIVDHPGVPLGLHDSVLSVTENLFDLPPETKIKNTNFKPPLGSVDTAPGSPLIDGIEKLQECEKYTFLMWPSGNGHFWDYKAVHDYGKFIAEMEKVVFRMVCESYGVEKYYDPYIDSSTYLLRFLKCKKPEGVEGSVNSIEHTDKSFLSYLHQNNIRGLEVRTKDGEWFTFNPSASNFMVMAGEACVAWSNGRIKACDHGVAVKEESQVRYSLGTFSYVTGMIETPKEFIDEAHPQQYKSFNHIDLLSY</sequence>
<keyword evidence="2 3" id="KW-0408">Iron</keyword>
<reference evidence="5 6" key="1">
    <citation type="submission" date="2024-11" db="EMBL/GenBank/DDBJ databases">
        <title>Chromosome-level genome assembly of Eucalyptus globulus Labill. provides insights into its genome evolution.</title>
        <authorList>
            <person name="Li X."/>
        </authorList>
    </citation>
    <scope>NUCLEOTIDE SEQUENCE [LARGE SCALE GENOMIC DNA]</scope>
    <source>
        <strain evidence="5">CL2024</strain>
        <tissue evidence="5">Fresh tender leaves</tissue>
    </source>
</reference>
<dbReference type="SUPFAM" id="SSF51197">
    <property type="entry name" value="Clavaminate synthase-like"/>
    <property type="match status" value="1"/>
</dbReference>
<proteinExistence type="inferred from homology"/>
<evidence type="ECO:0000256" key="2">
    <source>
        <dbReference type="ARBA" id="ARBA00023004"/>
    </source>
</evidence>
<evidence type="ECO:0000259" key="4">
    <source>
        <dbReference type="PROSITE" id="PS51471"/>
    </source>
</evidence>
<protein>
    <recommendedName>
        <fullName evidence="4">Fe2OG dioxygenase domain-containing protein</fullName>
    </recommendedName>
</protein>
<name>A0ABD3JI46_EUCGL</name>
<dbReference type="InterPro" id="IPR026992">
    <property type="entry name" value="DIOX_N"/>
</dbReference>
<dbReference type="Pfam" id="PF03171">
    <property type="entry name" value="2OG-FeII_Oxy"/>
    <property type="match status" value="1"/>
</dbReference>
<evidence type="ECO:0000313" key="6">
    <source>
        <dbReference type="Proteomes" id="UP001634007"/>
    </source>
</evidence>
<dbReference type="InterPro" id="IPR044861">
    <property type="entry name" value="IPNS-like_FE2OG_OXY"/>
</dbReference>
<keyword evidence="1 3" id="KW-0479">Metal-binding</keyword>
<gene>
    <name evidence="5" type="ORF">ACJRO7_030956</name>
</gene>
<keyword evidence="6" id="KW-1185">Reference proteome</keyword>
<dbReference type="AlphaFoldDB" id="A0ABD3JI46"/>
<comment type="caution">
    <text evidence="5">The sequence shown here is derived from an EMBL/GenBank/DDBJ whole genome shotgun (WGS) entry which is preliminary data.</text>
</comment>
<dbReference type="InterPro" id="IPR050231">
    <property type="entry name" value="Iron_ascorbate_oxido_reductase"/>
</dbReference>
<evidence type="ECO:0000313" key="5">
    <source>
        <dbReference type="EMBL" id="KAL3725994.1"/>
    </source>
</evidence>
<evidence type="ECO:0000256" key="1">
    <source>
        <dbReference type="ARBA" id="ARBA00022723"/>
    </source>
</evidence>
<dbReference type="InterPro" id="IPR027443">
    <property type="entry name" value="IPNS-like_sf"/>
</dbReference>
<dbReference type="InterPro" id="IPR005123">
    <property type="entry name" value="Oxoglu/Fe-dep_dioxygenase_dom"/>
</dbReference>
<dbReference type="Gene3D" id="2.60.120.330">
    <property type="entry name" value="B-lactam Antibiotic, Isopenicillin N Synthase, Chain"/>
    <property type="match status" value="1"/>
</dbReference>
<dbReference type="PROSITE" id="PS51471">
    <property type="entry name" value="FE2OG_OXY"/>
    <property type="match status" value="1"/>
</dbReference>
<accession>A0ABD3JI46</accession>
<comment type="similarity">
    <text evidence="3">Belongs to the iron/ascorbate-dependent oxidoreductase family.</text>
</comment>
<organism evidence="5 6">
    <name type="scientific">Eucalyptus globulus</name>
    <name type="common">Tasmanian blue gum</name>
    <dbReference type="NCBI Taxonomy" id="34317"/>
    <lineage>
        <taxon>Eukaryota</taxon>
        <taxon>Viridiplantae</taxon>
        <taxon>Streptophyta</taxon>
        <taxon>Embryophyta</taxon>
        <taxon>Tracheophyta</taxon>
        <taxon>Spermatophyta</taxon>
        <taxon>Magnoliopsida</taxon>
        <taxon>eudicotyledons</taxon>
        <taxon>Gunneridae</taxon>
        <taxon>Pentapetalae</taxon>
        <taxon>rosids</taxon>
        <taxon>malvids</taxon>
        <taxon>Myrtales</taxon>
        <taxon>Myrtaceae</taxon>
        <taxon>Myrtoideae</taxon>
        <taxon>Eucalypteae</taxon>
        <taxon>Eucalyptus</taxon>
    </lineage>
</organism>
<dbReference type="Pfam" id="PF14226">
    <property type="entry name" value="DIOX_N"/>
    <property type="match status" value="1"/>
</dbReference>
<dbReference type="Proteomes" id="UP001634007">
    <property type="component" value="Unassembled WGS sequence"/>
</dbReference>
<dbReference type="GO" id="GO:0046872">
    <property type="term" value="F:metal ion binding"/>
    <property type="evidence" value="ECO:0007669"/>
    <property type="project" value="UniProtKB-KW"/>
</dbReference>